<keyword evidence="3 11" id="KW-0285">Flavoprotein</keyword>
<dbReference type="EC" id="1.14.15.45" evidence="11"/>
<dbReference type="eggNOG" id="KOG3855">
    <property type="taxonomic scope" value="Eukaryota"/>
</dbReference>
<dbReference type="Pfam" id="PF01494">
    <property type="entry name" value="FAD_binding_3"/>
    <property type="match status" value="1"/>
</dbReference>
<dbReference type="GO" id="GO:0031314">
    <property type="term" value="C:extrinsic component of mitochondrial inner membrane"/>
    <property type="evidence" value="ECO:0007669"/>
    <property type="project" value="UniProtKB-UniRule"/>
</dbReference>
<keyword evidence="14" id="KW-1185">Reference proteome</keyword>
<dbReference type="OrthoDB" id="683240at2759"/>
<keyword evidence="6 11" id="KW-0274">FAD</keyword>
<dbReference type="InterPro" id="IPR051205">
    <property type="entry name" value="UbiH/COQ6_monooxygenase"/>
</dbReference>
<keyword evidence="5 11" id="KW-0999">Mitochondrion inner membrane</keyword>
<gene>
    <name evidence="13" type="primary">100634129</name>
</gene>
<dbReference type="Proteomes" id="UP000007879">
    <property type="component" value="Unassembled WGS sequence"/>
</dbReference>
<dbReference type="GO" id="GO:0016712">
    <property type="term" value="F:oxidoreductase activity, acting on paired donors, with incorporation or reduction of molecular oxygen, reduced flavin or flavoprotein as one donor, and incorporation of one atom of oxygen"/>
    <property type="evidence" value="ECO:0007669"/>
    <property type="project" value="UniProtKB-UniRule"/>
</dbReference>
<evidence type="ECO:0000256" key="8">
    <source>
        <dbReference type="ARBA" id="ARBA00023033"/>
    </source>
</evidence>
<dbReference type="GO" id="GO:0071949">
    <property type="term" value="F:FAD binding"/>
    <property type="evidence" value="ECO:0007669"/>
    <property type="project" value="InterPro"/>
</dbReference>
<evidence type="ECO:0000259" key="12">
    <source>
        <dbReference type="Pfam" id="PF01494"/>
    </source>
</evidence>
<dbReference type="EnsemblMetazoa" id="XM_019993331.1">
    <property type="protein sequence ID" value="XP_019848890.1"/>
    <property type="gene ID" value="LOC100634129"/>
</dbReference>
<comment type="subcellular location">
    <subcellularLocation>
        <location evidence="11">Mitochondrion inner membrane</location>
        <topology evidence="11">Peripheral membrane protein</topology>
        <orientation evidence="11">Matrix side</orientation>
    </subcellularLocation>
</comment>
<evidence type="ECO:0000313" key="13">
    <source>
        <dbReference type="EnsemblMetazoa" id="Aqu2.1.44028_001"/>
    </source>
</evidence>
<comment type="catalytic activity">
    <reaction evidence="11">
        <text>a 2-methoxy-6-(all-trans-polyprenyl)phenol + 2 reduced [2Fe-2S]-[ferredoxin] + O2 + 2 H(+) = a 2-methoxy-6-(all-trans-polyprenyl)benzene-1,4-diol + 2 oxidized [2Fe-2S]-[ferredoxin] + H2O</text>
        <dbReference type="Rhea" id="RHEA:81183"/>
        <dbReference type="Rhea" id="RHEA-COMP:9551"/>
        <dbReference type="Rhea" id="RHEA-COMP:10000"/>
        <dbReference type="Rhea" id="RHEA-COMP:10001"/>
        <dbReference type="Rhea" id="RHEA-COMP:10858"/>
        <dbReference type="ChEBI" id="CHEBI:15377"/>
        <dbReference type="ChEBI" id="CHEBI:15378"/>
        <dbReference type="ChEBI" id="CHEBI:15379"/>
        <dbReference type="ChEBI" id="CHEBI:33737"/>
        <dbReference type="ChEBI" id="CHEBI:33738"/>
        <dbReference type="ChEBI" id="CHEBI:62731"/>
        <dbReference type="ChEBI" id="CHEBI:84166"/>
        <dbReference type="EC" id="1.14.15.46"/>
    </reaction>
</comment>
<protein>
    <recommendedName>
        <fullName evidence="11">Ubiquinone biosynthesis monooxygenase COQ6, mitochondrial</fullName>
        <ecNumber evidence="11">1.14.15.45</ecNumber>
    </recommendedName>
    <alternativeName>
        <fullName evidence="11">2-methoxy-6-polyprenolphenol 4-hydroxylase</fullName>
        <ecNumber evidence="11">1.14.15.46</ecNumber>
    </alternativeName>
</protein>
<dbReference type="PANTHER" id="PTHR43876">
    <property type="entry name" value="UBIQUINONE BIOSYNTHESIS MONOOXYGENASE COQ6, MITOCHONDRIAL"/>
    <property type="match status" value="1"/>
</dbReference>
<comment type="subunit">
    <text evidence="11">Component of a multi-subunit COQ enzyme complex.</text>
</comment>
<dbReference type="InterPro" id="IPR010971">
    <property type="entry name" value="UbiH/COQ6"/>
</dbReference>
<dbReference type="STRING" id="400682.A0A1X7VX91"/>
<keyword evidence="7 11" id="KW-0560">Oxidoreductase</keyword>
<dbReference type="GO" id="GO:0120538">
    <property type="term" value="F:2-methoxy-6-polyprenolphenol 4-hydroxylase activity"/>
    <property type="evidence" value="ECO:0007669"/>
    <property type="project" value="UniProtKB-EC"/>
</dbReference>
<evidence type="ECO:0000256" key="6">
    <source>
        <dbReference type="ARBA" id="ARBA00022827"/>
    </source>
</evidence>
<dbReference type="Gene3D" id="3.50.50.60">
    <property type="entry name" value="FAD/NAD(P)-binding domain"/>
    <property type="match status" value="2"/>
</dbReference>
<dbReference type="UniPathway" id="UPA00232"/>
<evidence type="ECO:0000256" key="7">
    <source>
        <dbReference type="ARBA" id="ARBA00023002"/>
    </source>
</evidence>
<dbReference type="FunFam" id="3.50.50.60:FF:000021">
    <property type="entry name" value="Ubiquinone biosynthesis monooxygenase COQ6"/>
    <property type="match status" value="1"/>
</dbReference>
<evidence type="ECO:0000256" key="9">
    <source>
        <dbReference type="ARBA" id="ARBA00023128"/>
    </source>
</evidence>
<comment type="function">
    <text evidence="11">FAD-dependent monooxygenase required for two non-consecutive steps during ubiquinone biosynthesis. Required for the C5-ring hydroxylation during ubiquinone biosynthesis by catalyzing the hydroxylation of 4-hydroxy-3-(all-trans-polyprenyl)benzoic acid to 3,4-dihydroxy-5-(all-trans-polyprenyl)benzoic acid. Also acts downstream of coq4, for the C1-hydroxylation during ubiquinone biosynthesis by catalyzing the hydroxylation of 2-methoxy-6-(all-trans-polyprenyl)phenol to 2-methoxy-6-(all-trans-polyprenyl)benzene-1,4-diol. The electrons required for the hydroxylation reaction are funneled indirectly to coq6 from NADPH via a ferredoxin/ferredoxin reductase system.</text>
</comment>
<keyword evidence="8 11" id="KW-0503">Monooxygenase</keyword>
<dbReference type="InterPro" id="IPR000689">
    <property type="entry name" value="UbQ_mOase_COQ6"/>
</dbReference>
<evidence type="ECO:0000256" key="10">
    <source>
        <dbReference type="ARBA" id="ARBA00023136"/>
    </source>
</evidence>
<accession>A0A1X7VX91</accession>
<dbReference type="EnsemblMetazoa" id="Aqu2.1.44028_001">
    <property type="protein sequence ID" value="Aqu2.1.44028_001"/>
    <property type="gene ID" value="Aqu2.1.44028"/>
</dbReference>
<evidence type="ECO:0000256" key="5">
    <source>
        <dbReference type="ARBA" id="ARBA00022792"/>
    </source>
</evidence>
<dbReference type="InParanoid" id="A0A1X7VX91"/>
<comment type="catalytic activity">
    <reaction evidence="11">
        <text>a 4-hydroxy-3-(all-trans-polyprenyl)benzoate + 2 reduced [2Fe-2S]-[ferredoxin] + O2 + 2 H(+) = a 3,4-dihydroxy-5-(all-trans-polyprenyl)benzoate + 2 oxidized [2Fe-2S]-[ferredoxin] + H2O</text>
        <dbReference type="Rhea" id="RHEA:81195"/>
        <dbReference type="Rhea" id="RHEA-COMP:9514"/>
        <dbReference type="Rhea" id="RHEA-COMP:10000"/>
        <dbReference type="Rhea" id="RHEA-COMP:10001"/>
        <dbReference type="Rhea" id="RHEA-COMP:10930"/>
        <dbReference type="ChEBI" id="CHEBI:15377"/>
        <dbReference type="ChEBI" id="CHEBI:15378"/>
        <dbReference type="ChEBI" id="CHEBI:15379"/>
        <dbReference type="ChEBI" id="CHEBI:33737"/>
        <dbReference type="ChEBI" id="CHEBI:33738"/>
        <dbReference type="ChEBI" id="CHEBI:64694"/>
        <dbReference type="ChEBI" id="CHEBI:78396"/>
        <dbReference type="EC" id="1.14.15.45"/>
    </reaction>
</comment>
<dbReference type="NCBIfam" id="TIGR01988">
    <property type="entry name" value="Ubi-OHases"/>
    <property type="match status" value="1"/>
</dbReference>
<evidence type="ECO:0000256" key="11">
    <source>
        <dbReference type="HAMAP-Rule" id="MF_03193"/>
    </source>
</evidence>
<evidence type="ECO:0000256" key="2">
    <source>
        <dbReference type="ARBA" id="ARBA00005349"/>
    </source>
</evidence>
<dbReference type="PANTHER" id="PTHR43876:SF7">
    <property type="entry name" value="UBIQUINONE BIOSYNTHESIS MONOOXYGENASE COQ6, MITOCHONDRIAL"/>
    <property type="match status" value="1"/>
</dbReference>
<keyword evidence="9 11" id="KW-0496">Mitochondrion</keyword>
<sequence length="489" mass="53313">MASLMKLLQKQPHSFSLLSSTMRSYSNEPLYDLVIVGGGMVGQALAVCVGQTPAMSNARVLLLESSTEAPPTTSPNQHYSNRVCALSLGSVHFFKSYGVWPLITSIRAKPFKKIHVWDACSPSSIGFSVDDLSDSLYSISSEQYTGQSHEEGLSHDALGYIVENDVILQALSNKVNEESNIEIKRGVTLKSIDHTQMKDSINNPWLSLPLSDGTCISMKLLVGADGVKSRVRKLGGFQDPVNWNYDQSAVVATLDIEEGMSENTVAWQRFLPDGPIALLPLTDDKCSLVWSTVPSHAEQLMKMSPEDFVASVNTALFAEFPQDQLVSSANEVLRNAISIVSPGSVSVRQLPPTIKDIEGESRGMFPLGFSHSPHYVKQRIALIGDAAHRVHPLAGLGVNIGLGDVIYLHEELLKTSTAGGDWGNITSLLSYERESQRLNMPIMAAIDGLQRLFSTSLTPFVALRSLGLQLTAAAQPIKDIIVNYAQRKY</sequence>
<evidence type="ECO:0000313" key="14">
    <source>
        <dbReference type="Proteomes" id="UP000007879"/>
    </source>
</evidence>
<comment type="pathway">
    <text evidence="11">Cofactor biosynthesis; ubiquinone biosynthesis.</text>
</comment>
<evidence type="ECO:0000256" key="1">
    <source>
        <dbReference type="ARBA" id="ARBA00001974"/>
    </source>
</evidence>
<feature type="domain" description="FAD-binding" evidence="12">
    <location>
        <begin position="374"/>
        <end position="437"/>
    </location>
</feature>
<proteinExistence type="inferred from homology"/>
<keyword evidence="10 11" id="KW-0472">Membrane</keyword>
<reference evidence="14" key="1">
    <citation type="journal article" date="2010" name="Nature">
        <title>The Amphimedon queenslandica genome and the evolution of animal complexity.</title>
        <authorList>
            <person name="Srivastava M."/>
            <person name="Simakov O."/>
            <person name="Chapman J."/>
            <person name="Fahey B."/>
            <person name="Gauthier M.E."/>
            <person name="Mitros T."/>
            <person name="Richards G.S."/>
            <person name="Conaco C."/>
            <person name="Dacre M."/>
            <person name="Hellsten U."/>
            <person name="Larroux C."/>
            <person name="Putnam N.H."/>
            <person name="Stanke M."/>
            <person name="Adamska M."/>
            <person name="Darling A."/>
            <person name="Degnan S.M."/>
            <person name="Oakley T.H."/>
            <person name="Plachetzki D.C."/>
            <person name="Zhai Y."/>
            <person name="Adamski M."/>
            <person name="Calcino A."/>
            <person name="Cummins S.F."/>
            <person name="Goodstein D.M."/>
            <person name="Harris C."/>
            <person name="Jackson D.J."/>
            <person name="Leys S.P."/>
            <person name="Shu S."/>
            <person name="Woodcroft B.J."/>
            <person name="Vervoort M."/>
            <person name="Kosik K.S."/>
            <person name="Manning G."/>
            <person name="Degnan B.M."/>
            <person name="Rokhsar D.S."/>
        </authorList>
    </citation>
    <scope>NUCLEOTIDE SEQUENCE [LARGE SCALE GENOMIC DNA]</scope>
</reference>
<reference evidence="13" key="2">
    <citation type="submission" date="2017-05" db="UniProtKB">
        <authorList>
            <consortium name="EnsemblMetazoa"/>
        </authorList>
    </citation>
    <scope>IDENTIFICATION</scope>
</reference>
<keyword evidence="4 11" id="KW-0831">Ubiquinone biosynthesis</keyword>
<dbReference type="KEGG" id="aqu:100634129"/>
<dbReference type="PRINTS" id="PR00420">
    <property type="entry name" value="RNGMNOXGNASE"/>
</dbReference>
<comment type="cofactor">
    <cofactor evidence="1 11">
        <name>FAD</name>
        <dbReference type="ChEBI" id="CHEBI:57692"/>
    </cofactor>
</comment>
<dbReference type="SUPFAM" id="SSF51905">
    <property type="entry name" value="FAD/NAD(P)-binding domain"/>
    <property type="match status" value="1"/>
</dbReference>
<dbReference type="InterPro" id="IPR002938">
    <property type="entry name" value="FAD-bd"/>
</dbReference>
<evidence type="ECO:0000256" key="4">
    <source>
        <dbReference type="ARBA" id="ARBA00022688"/>
    </source>
</evidence>
<comment type="similarity">
    <text evidence="2 11">Belongs to the UbiH/COQ6 family.</text>
</comment>
<dbReference type="GO" id="GO:0106364">
    <property type="term" value="F:4-hydroxy-3-all-trans-polyprenylbenzoate oxygenase activity"/>
    <property type="evidence" value="ECO:0007669"/>
    <property type="project" value="UniProtKB-EC"/>
</dbReference>
<evidence type="ECO:0000256" key="3">
    <source>
        <dbReference type="ARBA" id="ARBA00022630"/>
    </source>
</evidence>
<dbReference type="HAMAP" id="MF_03193">
    <property type="entry name" value="COQ6_monooxygenase"/>
    <property type="match status" value="1"/>
</dbReference>
<name>A0A1X7VX91_AMPQE</name>
<dbReference type="AlphaFoldDB" id="A0A1X7VX91"/>
<organism evidence="13">
    <name type="scientific">Amphimedon queenslandica</name>
    <name type="common">Sponge</name>
    <dbReference type="NCBI Taxonomy" id="400682"/>
    <lineage>
        <taxon>Eukaryota</taxon>
        <taxon>Metazoa</taxon>
        <taxon>Porifera</taxon>
        <taxon>Demospongiae</taxon>
        <taxon>Heteroscleromorpha</taxon>
        <taxon>Haplosclerida</taxon>
        <taxon>Niphatidae</taxon>
        <taxon>Amphimedon</taxon>
    </lineage>
</organism>
<dbReference type="EC" id="1.14.15.46" evidence="11"/>
<dbReference type="InterPro" id="IPR036188">
    <property type="entry name" value="FAD/NAD-bd_sf"/>
</dbReference>